<protein>
    <submittedName>
        <fullName evidence="6">Myxococcus cysteine-rich repeat-containing protein</fullName>
    </submittedName>
</protein>
<dbReference type="OrthoDB" id="53254at2"/>
<keyword evidence="2" id="KW-0677">Repeat</keyword>
<evidence type="ECO:0000256" key="2">
    <source>
        <dbReference type="ARBA" id="ARBA00022737"/>
    </source>
</evidence>
<keyword evidence="3" id="KW-1015">Disulfide bond</keyword>
<keyword evidence="1 5" id="KW-0732">Signal</keyword>
<accession>A0A1I2INF5</accession>
<dbReference type="RefSeq" id="WP_096330474.1">
    <property type="nucleotide sequence ID" value="NZ_FOMX01000068.1"/>
</dbReference>
<gene>
    <name evidence="6" type="ORF">SAMN02745121_08752</name>
</gene>
<dbReference type="NCBIfam" id="TIGR02232">
    <property type="entry name" value="myxo_disulf_rpt"/>
    <property type="match status" value="1"/>
</dbReference>
<feature type="compositionally biased region" description="Low complexity" evidence="4">
    <location>
        <begin position="23"/>
        <end position="56"/>
    </location>
</feature>
<evidence type="ECO:0000256" key="4">
    <source>
        <dbReference type="SAM" id="MobiDB-lite"/>
    </source>
</evidence>
<feature type="chain" id="PRO_5011526679" evidence="5">
    <location>
        <begin position="18"/>
        <end position="472"/>
    </location>
</feature>
<feature type="signal peptide" evidence="5">
    <location>
        <begin position="1"/>
        <end position="17"/>
    </location>
</feature>
<evidence type="ECO:0000256" key="3">
    <source>
        <dbReference type="ARBA" id="ARBA00023157"/>
    </source>
</evidence>
<dbReference type="Proteomes" id="UP000199400">
    <property type="component" value="Unassembled WGS sequence"/>
</dbReference>
<dbReference type="EMBL" id="FOMX01000068">
    <property type="protein sequence ID" value="SFF42051.1"/>
    <property type="molecule type" value="Genomic_DNA"/>
</dbReference>
<dbReference type="AlphaFoldDB" id="A0A1I2INF5"/>
<feature type="region of interest" description="Disordered" evidence="4">
    <location>
        <begin position="16"/>
        <end position="56"/>
    </location>
</feature>
<dbReference type="STRING" id="54.SAMN02745121_08752"/>
<evidence type="ECO:0000313" key="7">
    <source>
        <dbReference type="Proteomes" id="UP000199400"/>
    </source>
</evidence>
<dbReference type="Pfam" id="PF13948">
    <property type="entry name" value="DUF4215"/>
    <property type="match status" value="1"/>
</dbReference>
<dbReference type="Gene3D" id="2.120.10.30">
    <property type="entry name" value="TolB, C-terminal domain"/>
    <property type="match status" value="1"/>
</dbReference>
<dbReference type="InterPro" id="IPR011936">
    <property type="entry name" value="Myxo_disulph_rpt"/>
</dbReference>
<dbReference type="SUPFAM" id="SSF101898">
    <property type="entry name" value="NHL repeat"/>
    <property type="match status" value="1"/>
</dbReference>
<evidence type="ECO:0000256" key="1">
    <source>
        <dbReference type="ARBA" id="ARBA00022729"/>
    </source>
</evidence>
<reference evidence="7" key="1">
    <citation type="submission" date="2016-10" db="EMBL/GenBank/DDBJ databases">
        <authorList>
            <person name="Varghese N."/>
            <person name="Submissions S."/>
        </authorList>
    </citation>
    <scope>NUCLEOTIDE SEQUENCE [LARGE SCALE GENOMIC DNA]</scope>
    <source>
        <strain evidence="7">ATCC 25963</strain>
    </source>
</reference>
<evidence type="ECO:0000313" key="6">
    <source>
        <dbReference type="EMBL" id="SFF42051.1"/>
    </source>
</evidence>
<sequence length="472" mass="47823">MHWLTRAAVVVSSPLLACQPSSPGGDTETATATTTEGTTAGPTTAGPTTTVDPTVDPSFTLTTVTSEPPVPVCGDGIVSGDEACDDGNQVDDDCCTTACTKGQAEPGQVCWTVIVEGTKNGEDLAGGIAVDEAGEIYIAASVVDMAAGPDALIQKFDPGGVSQWTQQYDGGVNAADSALRLAAEPSGFMVAVGRQTIAQGQPGLFWLSKCTPTGQLVWQFTDDAPIAGAAVAMAGDDPVVAGTIKQAQDTNGLVRKYDENGAELWSRVHVGAGGGLDSLSGVTVDGAGNVYAVGRESTDTQGFNILILQYGPDGAPGWMDTVDGGMSGNDWALDVAVDLDGVVYVAGRVETGGGFADAWLRKYEATGQVLWTDTFAGEFGQSDDATAIAAVAGGGFVAAGGTAVGEDDVDLWIRRYDADGGVMWTDVVAGMNGGVDGATDVASTPDGGVVVTGTVTVAPGLNSDVMVRKYGP</sequence>
<dbReference type="InterPro" id="IPR011042">
    <property type="entry name" value="6-blade_b-propeller_TolB-like"/>
</dbReference>
<name>A0A1I2INF5_9BACT</name>
<keyword evidence="7" id="KW-1185">Reference proteome</keyword>
<evidence type="ECO:0000256" key="5">
    <source>
        <dbReference type="SAM" id="SignalP"/>
    </source>
</evidence>
<dbReference type="PANTHER" id="PTHR42754:SF1">
    <property type="entry name" value="LIPOPROTEIN"/>
    <property type="match status" value="1"/>
</dbReference>
<organism evidence="6 7">
    <name type="scientific">Nannocystis exedens</name>
    <dbReference type="NCBI Taxonomy" id="54"/>
    <lineage>
        <taxon>Bacteria</taxon>
        <taxon>Pseudomonadati</taxon>
        <taxon>Myxococcota</taxon>
        <taxon>Polyangia</taxon>
        <taxon>Nannocystales</taxon>
        <taxon>Nannocystaceae</taxon>
        <taxon>Nannocystis</taxon>
    </lineage>
</organism>
<proteinExistence type="predicted"/>
<dbReference type="PANTHER" id="PTHR42754">
    <property type="entry name" value="ENDOGLUCANASE"/>
    <property type="match status" value="1"/>
</dbReference>